<dbReference type="EMBL" id="MN740006">
    <property type="protein sequence ID" value="QHT83200.1"/>
    <property type="molecule type" value="Genomic_DNA"/>
</dbReference>
<reference evidence="1" key="1">
    <citation type="journal article" date="2020" name="Nature">
        <title>Giant virus diversity and host interactions through global metagenomics.</title>
        <authorList>
            <person name="Schulz F."/>
            <person name="Roux S."/>
            <person name="Paez-Espino D."/>
            <person name="Jungbluth S."/>
            <person name="Walsh D.A."/>
            <person name="Denef V.J."/>
            <person name="McMahon K.D."/>
            <person name="Konstantinidis K.T."/>
            <person name="Eloe-Fadrosh E.A."/>
            <person name="Kyrpides N.C."/>
            <person name="Woyke T."/>
        </authorList>
    </citation>
    <scope>NUCLEOTIDE SEQUENCE</scope>
    <source>
        <strain evidence="1">GVMAG-M-3300023184-167</strain>
    </source>
</reference>
<organism evidence="1">
    <name type="scientific">viral metagenome</name>
    <dbReference type="NCBI Taxonomy" id="1070528"/>
    <lineage>
        <taxon>unclassified sequences</taxon>
        <taxon>metagenomes</taxon>
        <taxon>organismal metagenomes</taxon>
    </lineage>
</organism>
<evidence type="ECO:0000313" key="1">
    <source>
        <dbReference type="EMBL" id="QHT83200.1"/>
    </source>
</evidence>
<proteinExistence type="predicted"/>
<dbReference type="AlphaFoldDB" id="A0A6C0HS32"/>
<protein>
    <submittedName>
        <fullName evidence="1">Uncharacterized protein</fullName>
    </submittedName>
</protein>
<sequence>MSNDDFTIPTVKNYTECNLGKYSLKNLKIISKKYKLKTSLKKEFLIKNITSFLVKEIKAIKIQSMIRRWFVNEWVNSHGPKYRNCVNETDFLTIEPLSDIPFKQYFAYEEKDCHFSHIYGFDIVSINTLLKTNGNNATNPYNRKKFDQNILKKFDKLTRLSKLLDINIVTEIKEEFVVKTFEAKCLDLFQKINELGHYSNHLWFLELQKRHLIKFARDLYDIWFYRCQLTPEVQRNISPRGSPFRHINIYYLQDNTERELKEKILRIMEDFVYYGTSTDNKNLGAYYILGALTITNRNAANALPWLFETFI</sequence>
<accession>A0A6C0HS32</accession>
<name>A0A6C0HS32_9ZZZZ</name>